<dbReference type="SUPFAM" id="SSF56059">
    <property type="entry name" value="Glutathione synthetase ATP-binding domain-like"/>
    <property type="match status" value="1"/>
</dbReference>
<gene>
    <name evidence="1" type="ORF">FZD51_21655</name>
</gene>
<evidence type="ECO:0000313" key="1">
    <source>
        <dbReference type="EMBL" id="TYS44152.1"/>
    </source>
</evidence>
<protein>
    <submittedName>
        <fullName evidence="1">YheC/YheD family protein</fullName>
    </submittedName>
</protein>
<comment type="caution">
    <text evidence="1">The sequence shown here is derived from an EMBL/GenBank/DDBJ whole genome shotgun (WGS) entry which is preliminary data.</text>
</comment>
<reference evidence="1 2" key="1">
    <citation type="submission" date="2019-08" db="EMBL/GenBank/DDBJ databases">
        <title>Bacillus genomes from the desert of Cuatro Cienegas, Coahuila.</title>
        <authorList>
            <person name="Olmedo-Alvarez G."/>
        </authorList>
    </citation>
    <scope>NUCLEOTIDE SEQUENCE [LARGE SCALE GENOMIC DNA]</scope>
    <source>
        <strain evidence="1 2">CH446_14T</strain>
    </source>
</reference>
<proteinExistence type="predicted"/>
<sequence>MTAPLSQDLKRWLSPFPEKGERTALQLKRPESGGPIAGILASRKSESTLAGNSRLFKDIQREMLSRGGISVVFAPEDVSEDRAEGIVYLPGQDAWSLVSAPLPDIIYNRIPFRKSEQTGSFRKAAAFFQAKKIPFFNPCFLEKFECYTKLKQEPGLTGFLPDTILIGSFRELESFLMKHNDIYIKPNSSSKGKGIIRAGMDHDGMILAKDLNGRTRHPDFGHFWEHWRSVFEEQAYIAQEAVYAATADGQRNDFRILAHGQADKYGVTGIGIRQAAVDDITTHIPNGGRLIPYNDFRTPGHDDFIKKAVQLAGNSLSREMGWFGEFSMDAGYAGNGRYVIYEINSKPMKFDEENIEAERIRRLADILFDKTVY</sequence>
<evidence type="ECO:0000313" key="2">
    <source>
        <dbReference type="Proteomes" id="UP000322139"/>
    </source>
</evidence>
<dbReference type="EMBL" id="VTER01000013">
    <property type="protein sequence ID" value="TYS44152.1"/>
    <property type="molecule type" value="Genomic_DNA"/>
</dbReference>
<dbReference type="AlphaFoldDB" id="A0A5D4R3C6"/>
<name>A0A5D4R3C6_9BACI</name>
<organism evidence="1 2">
    <name type="scientific">Bacillus infantis</name>
    <dbReference type="NCBI Taxonomy" id="324767"/>
    <lineage>
        <taxon>Bacteria</taxon>
        <taxon>Bacillati</taxon>
        <taxon>Bacillota</taxon>
        <taxon>Bacilli</taxon>
        <taxon>Bacillales</taxon>
        <taxon>Bacillaceae</taxon>
        <taxon>Bacillus</taxon>
    </lineage>
</organism>
<dbReference type="RefSeq" id="WP_148976646.1">
    <property type="nucleotide sequence ID" value="NZ_JBNIKU010000011.1"/>
</dbReference>
<accession>A0A5D4R3C6</accession>
<dbReference type="Pfam" id="PF14398">
    <property type="entry name" value="ATPgrasp_YheCD"/>
    <property type="match status" value="1"/>
</dbReference>
<dbReference type="Proteomes" id="UP000322139">
    <property type="component" value="Unassembled WGS sequence"/>
</dbReference>
<dbReference type="InterPro" id="IPR026838">
    <property type="entry name" value="YheC/D"/>
</dbReference>